<evidence type="ECO:0000313" key="9">
    <source>
        <dbReference type="Proteomes" id="UP001183414"/>
    </source>
</evidence>
<dbReference type="SUPFAM" id="SSF52172">
    <property type="entry name" value="CheY-like"/>
    <property type="match status" value="1"/>
</dbReference>
<dbReference type="InterPro" id="IPR016032">
    <property type="entry name" value="Sig_transdc_resp-reg_C-effctor"/>
</dbReference>
<evidence type="ECO:0000259" key="6">
    <source>
        <dbReference type="PROSITE" id="PS50043"/>
    </source>
</evidence>
<dbReference type="CDD" id="cd06170">
    <property type="entry name" value="LuxR_C_like"/>
    <property type="match status" value="1"/>
</dbReference>
<feature type="domain" description="HTH luxR-type" evidence="6">
    <location>
        <begin position="153"/>
        <end position="218"/>
    </location>
</feature>
<keyword evidence="2" id="KW-0805">Transcription regulation</keyword>
<dbReference type="Proteomes" id="UP001183414">
    <property type="component" value="Unassembled WGS sequence"/>
</dbReference>
<evidence type="ECO:0000256" key="3">
    <source>
        <dbReference type="ARBA" id="ARBA00023125"/>
    </source>
</evidence>
<keyword evidence="3" id="KW-0238">DNA-binding</keyword>
<dbReference type="InterPro" id="IPR058245">
    <property type="entry name" value="NreC/VraR/RcsB-like_REC"/>
</dbReference>
<name>A0ABU2NS09_9ACTN</name>
<feature type="domain" description="Response regulatory" evidence="7">
    <location>
        <begin position="12"/>
        <end position="127"/>
    </location>
</feature>
<evidence type="ECO:0000259" key="7">
    <source>
        <dbReference type="PROSITE" id="PS50110"/>
    </source>
</evidence>
<dbReference type="Pfam" id="PF00072">
    <property type="entry name" value="Response_reg"/>
    <property type="match status" value="1"/>
</dbReference>
<proteinExistence type="predicted"/>
<evidence type="ECO:0000313" key="8">
    <source>
        <dbReference type="EMBL" id="MDT0379768.1"/>
    </source>
</evidence>
<dbReference type="SUPFAM" id="SSF46894">
    <property type="entry name" value="C-terminal effector domain of the bipartite response regulators"/>
    <property type="match status" value="1"/>
</dbReference>
<sequence length="226" mass="23525">MSPTAETAATLRLLIVDDEVLIRSGLTVILGSAPDIEVVGSCAGADALTAVREHRPDVVLLDIRMPDVDGITLLRHIRRLPEPPHVAMLTTFDTDEYLGEALALGAGGFLLKDTDPEVLVRSVRALGTGAGCMSSSVVRRLRDGGRGGEAVSADRAVAELSGREKQVLTFIGEGLSNGEIGARMCFSTATAKDDVSAVLTKLGVANRVQAAVIAERAGLLGADGAR</sequence>
<organism evidence="8 9">
    <name type="scientific">Streptomyces hazeniae</name>
    <dbReference type="NCBI Taxonomy" id="3075538"/>
    <lineage>
        <taxon>Bacteria</taxon>
        <taxon>Bacillati</taxon>
        <taxon>Actinomycetota</taxon>
        <taxon>Actinomycetes</taxon>
        <taxon>Kitasatosporales</taxon>
        <taxon>Streptomycetaceae</taxon>
        <taxon>Streptomyces</taxon>
    </lineage>
</organism>
<keyword evidence="4" id="KW-0804">Transcription</keyword>
<dbReference type="EMBL" id="JAVREQ010000010">
    <property type="protein sequence ID" value="MDT0379768.1"/>
    <property type="molecule type" value="Genomic_DNA"/>
</dbReference>
<accession>A0ABU2NS09</accession>
<dbReference type="SMART" id="SM00421">
    <property type="entry name" value="HTH_LUXR"/>
    <property type="match status" value="1"/>
</dbReference>
<dbReference type="InterPro" id="IPR000792">
    <property type="entry name" value="Tscrpt_reg_LuxR_C"/>
</dbReference>
<dbReference type="Pfam" id="PF00196">
    <property type="entry name" value="GerE"/>
    <property type="match status" value="1"/>
</dbReference>
<evidence type="ECO:0000256" key="5">
    <source>
        <dbReference type="PROSITE-ProRule" id="PRU00169"/>
    </source>
</evidence>
<dbReference type="InterPro" id="IPR011006">
    <property type="entry name" value="CheY-like_superfamily"/>
</dbReference>
<dbReference type="PRINTS" id="PR00038">
    <property type="entry name" value="HTHLUXR"/>
</dbReference>
<keyword evidence="9" id="KW-1185">Reference proteome</keyword>
<evidence type="ECO:0000256" key="1">
    <source>
        <dbReference type="ARBA" id="ARBA00022553"/>
    </source>
</evidence>
<dbReference type="PROSITE" id="PS50110">
    <property type="entry name" value="RESPONSE_REGULATORY"/>
    <property type="match status" value="1"/>
</dbReference>
<feature type="modified residue" description="4-aspartylphosphate" evidence="5">
    <location>
        <position position="62"/>
    </location>
</feature>
<gene>
    <name evidence="8" type="ORF">RM572_13465</name>
</gene>
<dbReference type="PANTHER" id="PTHR43214:SF24">
    <property type="entry name" value="TRANSCRIPTIONAL REGULATORY PROTEIN NARL-RELATED"/>
    <property type="match status" value="1"/>
</dbReference>
<dbReference type="PROSITE" id="PS50043">
    <property type="entry name" value="HTH_LUXR_2"/>
    <property type="match status" value="1"/>
</dbReference>
<keyword evidence="1 5" id="KW-0597">Phosphoprotein</keyword>
<evidence type="ECO:0000256" key="2">
    <source>
        <dbReference type="ARBA" id="ARBA00023015"/>
    </source>
</evidence>
<comment type="caution">
    <text evidence="8">The sequence shown here is derived from an EMBL/GenBank/DDBJ whole genome shotgun (WGS) entry which is preliminary data.</text>
</comment>
<dbReference type="InterPro" id="IPR039420">
    <property type="entry name" value="WalR-like"/>
</dbReference>
<dbReference type="PANTHER" id="PTHR43214">
    <property type="entry name" value="TWO-COMPONENT RESPONSE REGULATOR"/>
    <property type="match status" value="1"/>
</dbReference>
<protein>
    <submittedName>
        <fullName evidence="8">Response regulator transcription factor</fullName>
    </submittedName>
</protein>
<dbReference type="SMART" id="SM00448">
    <property type="entry name" value="REC"/>
    <property type="match status" value="1"/>
</dbReference>
<dbReference type="RefSeq" id="WP_311673556.1">
    <property type="nucleotide sequence ID" value="NZ_JAVREQ010000010.1"/>
</dbReference>
<dbReference type="InterPro" id="IPR001789">
    <property type="entry name" value="Sig_transdc_resp-reg_receiver"/>
</dbReference>
<reference evidence="9" key="1">
    <citation type="submission" date="2023-07" db="EMBL/GenBank/DDBJ databases">
        <title>30 novel species of actinomycetes from the DSMZ collection.</title>
        <authorList>
            <person name="Nouioui I."/>
        </authorList>
    </citation>
    <scope>NUCLEOTIDE SEQUENCE [LARGE SCALE GENOMIC DNA]</scope>
    <source>
        <strain evidence="9">DSM 42041</strain>
    </source>
</reference>
<evidence type="ECO:0000256" key="4">
    <source>
        <dbReference type="ARBA" id="ARBA00023163"/>
    </source>
</evidence>
<dbReference type="Gene3D" id="3.40.50.2300">
    <property type="match status" value="1"/>
</dbReference>
<dbReference type="CDD" id="cd17535">
    <property type="entry name" value="REC_NarL-like"/>
    <property type="match status" value="1"/>
</dbReference>